<dbReference type="InterPro" id="IPR012349">
    <property type="entry name" value="Split_barrel_FMN-bd"/>
</dbReference>
<gene>
    <name evidence="6" type="ORF">FD04_GL002312</name>
</gene>
<dbReference type="PANTHER" id="PTHR33798:SF5">
    <property type="entry name" value="FLAVIN REDUCTASE LIKE DOMAIN-CONTAINING PROTEIN"/>
    <property type="match status" value="1"/>
</dbReference>
<evidence type="ECO:0000313" key="7">
    <source>
        <dbReference type="Proteomes" id="UP000051160"/>
    </source>
</evidence>
<dbReference type="InterPro" id="IPR002563">
    <property type="entry name" value="Flavin_Rdtase-like_dom"/>
</dbReference>
<comment type="cofactor">
    <cofactor evidence="1">
        <name>FMN</name>
        <dbReference type="ChEBI" id="CHEBI:58210"/>
    </cofactor>
</comment>
<evidence type="ECO:0000256" key="4">
    <source>
        <dbReference type="ARBA" id="ARBA00038054"/>
    </source>
</evidence>
<dbReference type="RefSeq" id="WP_054701882.1">
    <property type="nucleotide sequence ID" value="NZ_AZEE01000010.1"/>
</dbReference>
<keyword evidence="2" id="KW-0285">Flavoprotein</keyword>
<dbReference type="Gene3D" id="2.30.110.10">
    <property type="entry name" value="Electron Transport, Fmn-binding Protein, Chain A"/>
    <property type="match status" value="1"/>
</dbReference>
<accession>A0A0R1LUK9</accession>
<feature type="domain" description="Flavin reductase like" evidence="5">
    <location>
        <begin position="20"/>
        <end position="179"/>
    </location>
</feature>
<dbReference type="AlphaFoldDB" id="A0A0R1LUK9"/>
<dbReference type="EMBL" id="AZEE01000010">
    <property type="protein sequence ID" value="KRK99493.1"/>
    <property type="molecule type" value="Genomic_DNA"/>
</dbReference>
<dbReference type="STRING" id="1423776.FD04_GL002312"/>
<comment type="similarity">
    <text evidence="4">Belongs to the flavoredoxin family.</text>
</comment>
<dbReference type="PANTHER" id="PTHR33798">
    <property type="entry name" value="FLAVOPROTEIN OXYGENASE"/>
    <property type="match status" value="1"/>
</dbReference>
<dbReference type="GO" id="GO:0016646">
    <property type="term" value="F:oxidoreductase activity, acting on the CH-NH group of donors, NAD or NADP as acceptor"/>
    <property type="evidence" value="ECO:0007669"/>
    <property type="project" value="UniProtKB-ARBA"/>
</dbReference>
<keyword evidence="3" id="KW-0288">FMN</keyword>
<proteinExistence type="inferred from homology"/>
<dbReference type="GO" id="GO:0010181">
    <property type="term" value="F:FMN binding"/>
    <property type="evidence" value="ECO:0007669"/>
    <property type="project" value="InterPro"/>
</dbReference>
<dbReference type="SMART" id="SM00903">
    <property type="entry name" value="Flavin_Reduct"/>
    <property type="match status" value="1"/>
</dbReference>
<comment type="caution">
    <text evidence="6">The sequence shown here is derived from an EMBL/GenBank/DDBJ whole genome shotgun (WGS) entry which is preliminary data.</text>
</comment>
<evidence type="ECO:0000256" key="3">
    <source>
        <dbReference type="ARBA" id="ARBA00022643"/>
    </source>
</evidence>
<dbReference type="SUPFAM" id="SSF50475">
    <property type="entry name" value="FMN-binding split barrel"/>
    <property type="match status" value="1"/>
</dbReference>
<evidence type="ECO:0000256" key="1">
    <source>
        <dbReference type="ARBA" id="ARBA00001917"/>
    </source>
</evidence>
<dbReference type="Pfam" id="PF01613">
    <property type="entry name" value="Flavin_Reduct"/>
    <property type="match status" value="1"/>
</dbReference>
<protein>
    <recommendedName>
        <fullName evidence="5">Flavin reductase like domain-containing protein</fullName>
    </recommendedName>
</protein>
<name>A0A0R1LUK9_9LACO</name>
<organism evidence="6 7">
    <name type="scientific">Secundilactobacillus odoratitofui DSM 19909 = JCM 15043</name>
    <dbReference type="NCBI Taxonomy" id="1423776"/>
    <lineage>
        <taxon>Bacteria</taxon>
        <taxon>Bacillati</taxon>
        <taxon>Bacillota</taxon>
        <taxon>Bacilli</taxon>
        <taxon>Lactobacillales</taxon>
        <taxon>Lactobacillaceae</taxon>
        <taxon>Secundilactobacillus</taxon>
    </lineage>
</organism>
<evidence type="ECO:0000256" key="2">
    <source>
        <dbReference type="ARBA" id="ARBA00022630"/>
    </source>
</evidence>
<dbReference type="OrthoDB" id="9794638at2"/>
<reference evidence="6 7" key="1">
    <citation type="journal article" date="2015" name="Genome Announc.">
        <title>Expanding the biotechnology potential of lactobacilli through comparative genomics of 213 strains and associated genera.</title>
        <authorList>
            <person name="Sun Z."/>
            <person name="Harris H.M."/>
            <person name="McCann A."/>
            <person name="Guo C."/>
            <person name="Argimon S."/>
            <person name="Zhang W."/>
            <person name="Yang X."/>
            <person name="Jeffery I.B."/>
            <person name="Cooney J.C."/>
            <person name="Kagawa T.F."/>
            <person name="Liu W."/>
            <person name="Song Y."/>
            <person name="Salvetti E."/>
            <person name="Wrobel A."/>
            <person name="Rasinkangas P."/>
            <person name="Parkhill J."/>
            <person name="Rea M.C."/>
            <person name="O'Sullivan O."/>
            <person name="Ritari J."/>
            <person name="Douillard F.P."/>
            <person name="Paul Ross R."/>
            <person name="Yang R."/>
            <person name="Briner A.E."/>
            <person name="Felis G.E."/>
            <person name="de Vos W.M."/>
            <person name="Barrangou R."/>
            <person name="Klaenhammer T.R."/>
            <person name="Caufield P.W."/>
            <person name="Cui Y."/>
            <person name="Zhang H."/>
            <person name="O'Toole P.W."/>
        </authorList>
    </citation>
    <scope>NUCLEOTIDE SEQUENCE [LARGE SCALE GENOMIC DNA]</scope>
    <source>
        <strain evidence="6 7">DSM 19909</strain>
    </source>
</reference>
<evidence type="ECO:0000313" key="6">
    <source>
        <dbReference type="EMBL" id="KRK99493.1"/>
    </source>
</evidence>
<evidence type="ECO:0000259" key="5">
    <source>
        <dbReference type="SMART" id="SM00903"/>
    </source>
</evidence>
<sequence length="208" mass="23287">MYHFTSQSLTASQRYKLISGSLVPRPIAWVTTLNKDDATIVNAAPFSYFSSMPSDTPLLSLAIGRQTNFEPKDTAANILAREEAVVHLVDADLAREMNQTAATLPADQSEVTQQHLATIPSQTISVPALALPKIRFETELYQYVPITDDHGRIQGDLFILKITDFYFKEDVLDPKQFHVDARIFNPLARLAGPTYGQIDHTFNLQRPK</sequence>
<keyword evidence="7" id="KW-1185">Reference proteome</keyword>
<dbReference type="PATRIC" id="fig|1423776.4.peg.2342"/>
<dbReference type="Proteomes" id="UP000051160">
    <property type="component" value="Unassembled WGS sequence"/>
</dbReference>